<reference evidence="2" key="1">
    <citation type="submission" date="2020-05" db="EMBL/GenBank/DDBJ databases">
        <authorList>
            <person name="Chiriac C."/>
            <person name="Salcher M."/>
            <person name="Ghai R."/>
            <person name="Kavagutti S V."/>
        </authorList>
    </citation>
    <scope>NUCLEOTIDE SEQUENCE</scope>
</reference>
<dbReference type="EMBL" id="CAFBMH010000203">
    <property type="protein sequence ID" value="CAB4938425.1"/>
    <property type="molecule type" value="Genomic_DNA"/>
</dbReference>
<name>A0A6J7J599_9ZZZZ</name>
<protein>
    <submittedName>
        <fullName evidence="2">Unannotated protein</fullName>
    </submittedName>
</protein>
<accession>A0A6J7J599</accession>
<dbReference type="AlphaFoldDB" id="A0A6J7J599"/>
<gene>
    <name evidence="2" type="ORF">UFOPK3543_03098</name>
</gene>
<feature type="region of interest" description="Disordered" evidence="1">
    <location>
        <begin position="1"/>
        <end position="23"/>
    </location>
</feature>
<evidence type="ECO:0000313" key="2">
    <source>
        <dbReference type="EMBL" id="CAB4938425.1"/>
    </source>
</evidence>
<organism evidence="2">
    <name type="scientific">freshwater metagenome</name>
    <dbReference type="NCBI Taxonomy" id="449393"/>
    <lineage>
        <taxon>unclassified sequences</taxon>
        <taxon>metagenomes</taxon>
        <taxon>ecological metagenomes</taxon>
    </lineage>
</organism>
<sequence length="252" mass="26477">MSSGVRPRGRLAISSDGSMHPSSLPLRLSSAIVRRLAWNRCSCKDRIVQPARTRICACSGQSTKKPCPSLWLPNDPSTSLAVKSTASAPTPLAVSTVWGDSAASTVTQLTSAWNPRRTWNGSNGLVSSRSAKHAVYLPNHPWVALSSSPVRAPMQFHSTSRTARPIAAFARLPGPNTFVPEFRPSSLRIGPLTTSTGPGPPVLLVAGCTSKSGCAIARMAARTTGRYVGRHPAMTALTTIAPACTAAPRTGS</sequence>
<proteinExistence type="predicted"/>
<evidence type="ECO:0000256" key="1">
    <source>
        <dbReference type="SAM" id="MobiDB-lite"/>
    </source>
</evidence>